<dbReference type="InterPro" id="IPR009387">
    <property type="entry name" value="HigB-2"/>
</dbReference>
<dbReference type="RefSeq" id="WP_208717393.1">
    <property type="nucleotide sequence ID" value="NZ_CP024769.1"/>
</dbReference>
<dbReference type="Proteomes" id="UP000502005">
    <property type="component" value="Plasmid pNE1A"/>
</dbReference>
<evidence type="ECO:0008006" key="3">
    <source>
        <dbReference type="Google" id="ProtNLM"/>
    </source>
</evidence>
<evidence type="ECO:0000313" key="2">
    <source>
        <dbReference type="Proteomes" id="UP000502005"/>
    </source>
</evidence>
<geneLocation type="plasmid" evidence="2">
    <name>pne1a</name>
</geneLocation>
<evidence type="ECO:0000313" key="1">
    <source>
        <dbReference type="EMBL" id="QGY31495.1"/>
    </source>
</evidence>
<organism evidence="1 2">
    <name type="scientific">Pantoea cypripedii</name>
    <name type="common">Pectobacterium cypripedii</name>
    <name type="synonym">Erwinia cypripedii</name>
    <dbReference type="NCBI Taxonomy" id="55209"/>
    <lineage>
        <taxon>Bacteria</taxon>
        <taxon>Pseudomonadati</taxon>
        <taxon>Pseudomonadota</taxon>
        <taxon>Gammaproteobacteria</taxon>
        <taxon>Enterobacterales</taxon>
        <taxon>Erwiniaceae</taxon>
        <taxon>Pantoea</taxon>
    </lineage>
</organism>
<sequence>MTNYVLKPFDRNLKGTDVDNGKLCKAAKEVMAGHYEANLGGDVYKKRIPLNRGKSYGARVIIAFKSGQDLFFMNGWVKNDVKKNSKEIPDAELAFYKAVAVQLMCMTPEQAQIAIKAGKMREVKCDGESS</sequence>
<dbReference type="Pfam" id="PF06296">
    <property type="entry name" value="RelE"/>
    <property type="match status" value="1"/>
</dbReference>
<dbReference type="EMBL" id="CP024769">
    <property type="protein sequence ID" value="QGY31495.1"/>
    <property type="molecule type" value="Genomic_DNA"/>
</dbReference>
<name>A0A6B9GE96_PANCY</name>
<dbReference type="AlphaFoldDB" id="A0A6B9GE96"/>
<proteinExistence type="predicted"/>
<keyword evidence="1" id="KW-0614">Plasmid</keyword>
<gene>
    <name evidence="1" type="ORF">CUN67_21115</name>
</gene>
<protein>
    <recommendedName>
        <fullName evidence="3">Addiction module toxin RelE</fullName>
    </recommendedName>
</protein>
<reference evidence="1 2" key="1">
    <citation type="submission" date="2017-11" db="EMBL/GenBank/DDBJ databases">
        <title>Genome sequence of Pantoea cypripedii NE1.</title>
        <authorList>
            <person name="Nascimento F.X."/>
        </authorList>
    </citation>
    <scope>NUCLEOTIDE SEQUENCE [LARGE SCALE GENOMIC DNA]</scope>
    <source>
        <strain evidence="1 2">NE1</strain>
        <plasmid evidence="2">pne1a</plasmid>
    </source>
</reference>
<accession>A0A6B9GE96</accession>